<reference evidence="1" key="1">
    <citation type="submission" date="2020-05" db="EMBL/GenBank/DDBJ databases">
        <authorList>
            <person name="Chiriac C."/>
            <person name="Salcher M."/>
            <person name="Ghai R."/>
            <person name="Kavagutti S V."/>
        </authorList>
    </citation>
    <scope>NUCLEOTIDE SEQUENCE</scope>
</reference>
<proteinExistence type="predicted"/>
<protein>
    <submittedName>
        <fullName evidence="1">Unannotated protein</fullName>
    </submittedName>
</protein>
<evidence type="ECO:0000313" key="1">
    <source>
        <dbReference type="EMBL" id="CAB4801887.1"/>
    </source>
</evidence>
<name>A0A6J6Y8B1_9ZZZZ</name>
<organism evidence="1">
    <name type="scientific">freshwater metagenome</name>
    <dbReference type="NCBI Taxonomy" id="449393"/>
    <lineage>
        <taxon>unclassified sequences</taxon>
        <taxon>metagenomes</taxon>
        <taxon>ecological metagenomes</taxon>
    </lineage>
</organism>
<dbReference type="EMBL" id="CAFAAM010000069">
    <property type="protein sequence ID" value="CAB4801887.1"/>
    <property type="molecule type" value="Genomic_DNA"/>
</dbReference>
<gene>
    <name evidence="1" type="ORF">UFOPK3010_00651</name>
</gene>
<sequence length="49" mass="4847">MTGHSHHGDATLGANNGECFGDAAFAADTVDDVISAASEANNVAIANSE</sequence>
<dbReference type="AlphaFoldDB" id="A0A6J6Y8B1"/>
<accession>A0A6J6Y8B1</accession>